<dbReference type="Proteomes" id="UP001283341">
    <property type="component" value="Unassembled WGS sequence"/>
</dbReference>
<gene>
    <name evidence="1" type="ORF">B0H66DRAFT_539035</name>
</gene>
<evidence type="ECO:0000313" key="1">
    <source>
        <dbReference type="EMBL" id="KAK3311925.1"/>
    </source>
</evidence>
<evidence type="ECO:0000313" key="2">
    <source>
        <dbReference type="Proteomes" id="UP001283341"/>
    </source>
</evidence>
<name>A0AAE0HS81_9PEZI</name>
<reference evidence="1" key="1">
    <citation type="journal article" date="2023" name="Mol. Phylogenet. Evol.">
        <title>Genome-scale phylogeny and comparative genomics of the fungal order Sordariales.</title>
        <authorList>
            <person name="Hensen N."/>
            <person name="Bonometti L."/>
            <person name="Westerberg I."/>
            <person name="Brannstrom I.O."/>
            <person name="Guillou S."/>
            <person name="Cros-Aarteil S."/>
            <person name="Calhoun S."/>
            <person name="Haridas S."/>
            <person name="Kuo A."/>
            <person name="Mondo S."/>
            <person name="Pangilinan J."/>
            <person name="Riley R."/>
            <person name="LaButti K."/>
            <person name="Andreopoulos B."/>
            <person name="Lipzen A."/>
            <person name="Chen C."/>
            <person name="Yan M."/>
            <person name="Daum C."/>
            <person name="Ng V."/>
            <person name="Clum A."/>
            <person name="Steindorff A."/>
            <person name="Ohm R.A."/>
            <person name="Martin F."/>
            <person name="Silar P."/>
            <person name="Natvig D.O."/>
            <person name="Lalanne C."/>
            <person name="Gautier V."/>
            <person name="Ament-Velasquez S.L."/>
            <person name="Kruys A."/>
            <person name="Hutchinson M.I."/>
            <person name="Powell A.J."/>
            <person name="Barry K."/>
            <person name="Miller A.N."/>
            <person name="Grigoriev I.V."/>
            <person name="Debuchy R."/>
            <person name="Gladieux P."/>
            <person name="Hiltunen Thoren M."/>
            <person name="Johannesson H."/>
        </authorList>
    </citation>
    <scope>NUCLEOTIDE SEQUENCE</scope>
    <source>
        <strain evidence="1">CBS 118394</strain>
    </source>
</reference>
<keyword evidence="2" id="KW-1185">Reference proteome</keyword>
<reference evidence="1" key="2">
    <citation type="submission" date="2023-06" db="EMBL/GenBank/DDBJ databases">
        <authorList>
            <consortium name="Lawrence Berkeley National Laboratory"/>
            <person name="Haridas S."/>
            <person name="Hensen N."/>
            <person name="Bonometti L."/>
            <person name="Westerberg I."/>
            <person name="Brannstrom I.O."/>
            <person name="Guillou S."/>
            <person name="Cros-Aarteil S."/>
            <person name="Calhoun S."/>
            <person name="Kuo A."/>
            <person name="Mondo S."/>
            <person name="Pangilinan J."/>
            <person name="Riley R."/>
            <person name="Labutti K."/>
            <person name="Andreopoulos B."/>
            <person name="Lipzen A."/>
            <person name="Chen C."/>
            <person name="Yanf M."/>
            <person name="Daum C."/>
            <person name="Ng V."/>
            <person name="Clum A."/>
            <person name="Steindorff A."/>
            <person name="Ohm R."/>
            <person name="Martin F."/>
            <person name="Silar P."/>
            <person name="Natvig D."/>
            <person name="Lalanne C."/>
            <person name="Gautier V."/>
            <person name="Ament-Velasquez S.L."/>
            <person name="Kruys A."/>
            <person name="Hutchinson M.I."/>
            <person name="Powell A.J."/>
            <person name="Barry K."/>
            <person name="Miller A.N."/>
            <person name="Grigoriev I.V."/>
            <person name="Debuchy R."/>
            <person name="Gladieux P."/>
            <person name="Thoren M.H."/>
            <person name="Johannesson H."/>
        </authorList>
    </citation>
    <scope>NUCLEOTIDE SEQUENCE</scope>
    <source>
        <strain evidence="1">CBS 118394</strain>
    </source>
</reference>
<evidence type="ECO:0008006" key="3">
    <source>
        <dbReference type="Google" id="ProtNLM"/>
    </source>
</evidence>
<organism evidence="1 2">
    <name type="scientific">Apodospora peruviana</name>
    <dbReference type="NCBI Taxonomy" id="516989"/>
    <lineage>
        <taxon>Eukaryota</taxon>
        <taxon>Fungi</taxon>
        <taxon>Dikarya</taxon>
        <taxon>Ascomycota</taxon>
        <taxon>Pezizomycotina</taxon>
        <taxon>Sordariomycetes</taxon>
        <taxon>Sordariomycetidae</taxon>
        <taxon>Sordariales</taxon>
        <taxon>Lasiosphaeriaceae</taxon>
        <taxon>Apodospora</taxon>
    </lineage>
</organism>
<protein>
    <recommendedName>
        <fullName evidence="3">Short-chain dehydrogenase</fullName>
    </recommendedName>
</protein>
<proteinExistence type="predicted"/>
<dbReference type="AlphaFoldDB" id="A0AAE0HS81"/>
<dbReference type="EMBL" id="JAUEDM010000011">
    <property type="protein sequence ID" value="KAK3311925.1"/>
    <property type="molecule type" value="Genomic_DNA"/>
</dbReference>
<dbReference type="Gene3D" id="3.40.50.720">
    <property type="entry name" value="NAD(P)-binding Rossmann-like Domain"/>
    <property type="match status" value="1"/>
</dbReference>
<comment type="caution">
    <text evidence="1">The sequence shown here is derived from an EMBL/GenBank/DDBJ whole genome shotgun (WGS) entry which is preliminary data.</text>
</comment>
<accession>A0AAE0HS81</accession>
<sequence length="142" mass="15499">MVESQVRTPPANVTRNYVNFKTGNVFLATELARREPAIISVALNPGAASTNLFRHTPMTKYLAWPLLHSARLAALTELYAGLSGDITSEKNGCYVVPWGRIADSGGGLRKDLVDATKLVEDGGTGQAAKLWDWCTEMTKEFQ</sequence>